<keyword evidence="1" id="KW-0732">Signal</keyword>
<organism evidence="2 3">
    <name type="scientific">Myriangium duriaei CBS 260.36</name>
    <dbReference type="NCBI Taxonomy" id="1168546"/>
    <lineage>
        <taxon>Eukaryota</taxon>
        <taxon>Fungi</taxon>
        <taxon>Dikarya</taxon>
        <taxon>Ascomycota</taxon>
        <taxon>Pezizomycotina</taxon>
        <taxon>Dothideomycetes</taxon>
        <taxon>Dothideomycetidae</taxon>
        <taxon>Myriangiales</taxon>
        <taxon>Myriangiaceae</taxon>
        <taxon>Myriangium</taxon>
    </lineage>
</organism>
<comment type="caution">
    <text evidence="2">The sequence shown here is derived from an EMBL/GenBank/DDBJ whole genome shotgun (WGS) entry which is preliminary data.</text>
</comment>
<feature type="chain" id="PRO_5040228547" evidence="1">
    <location>
        <begin position="21"/>
        <end position="111"/>
    </location>
</feature>
<gene>
    <name evidence="2" type="ORF">K461DRAFT_303709</name>
</gene>
<evidence type="ECO:0000256" key="1">
    <source>
        <dbReference type="SAM" id="SignalP"/>
    </source>
</evidence>
<sequence>MSHWTACVLLVFMLATNVAAGFVRYHVNFLDPKGRRSYTNTRVSIPDNLVEVICQKSEVWSGGKYKAVCHQNVVTVFNTQRLHDYKRIAEMLEEMQNTVKHNTNGQDAVRS</sequence>
<reference evidence="2" key="1">
    <citation type="journal article" date="2020" name="Stud. Mycol.">
        <title>101 Dothideomycetes genomes: a test case for predicting lifestyles and emergence of pathogens.</title>
        <authorList>
            <person name="Haridas S."/>
            <person name="Albert R."/>
            <person name="Binder M."/>
            <person name="Bloem J."/>
            <person name="Labutti K."/>
            <person name="Salamov A."/>
            <person name="Andreopoulos B."/>
            <person name="Baker S."/>
            <person name="Barry K."/>
            <person name="Bills G."/>
            <person name="Bluhm B."/>
            <person name="Cannon C."/>
            <person name="Castanera R."/>
            <person name="Culley D."/>
            <person name="Daum C."/>
            <person name="Ezra D."/>
            <person name="Gonzalez J."/>
            <person name="Henrissat B."/>
            <person name="Kuo A."/>
            <person name="Liang C."/>
            <person name="Lipzen A."/>
            <person name="Lutzoni F."/>
            <person name="Magnuson J."/>
            <person name="Mondo S."/>
            <person name="Nolan M."/>
            <person name="Ohm R."/>
            <person name="Pangilinan J."/>
            <person name="Park H.-J."/>
            <person name="Ramirez L."/>
            <person name="Alfaro M."/>
            <person name="Sun H."/>
            <person name="Tritt A."/>
            <person name="Yoshinaga Y."/>
            <person name="Zwiers L.-H."/>
            <person name="Turgeon B."/>
            <person name="Goodwin S."/>
            <person name="Spatafora J."/>
            <person name="Crous P."/>
            <person name="Grigoriev I."/>
        </authorList>
    </citation>
    <scope>NUCLEOTIDE SEQUENCE</scope>
    <source>
        <strain evidence="2">CBS 260.36</strain>
    </source>
</reference>
<evidence type="ECO:0000313" key="3">
    <source>
        <dbReference type="Proteomes" id="UP000799439"/>
    </source>
</evidence>
<name>A0A9P4JC99_9PEZI</name>
<accession>A0A9P4JC99</accession>
<dbReference type="EMBL" id="ML996082">
    <property type="protein sequence ID" value="KAF2156363.1"/>
    <property type="molecule type" value="Genomic_DNA"/>
</dbReference>
<proteinExistence type="predicted"/>
<dbReference type="AlphaFoldDB" id="A0A9P4JC99"/>
<feature type="signal peptide" evidence="1">
    <location>
        <begin position="1"/>
        <end position="20"/>
    </location>
</feature>
<protein>
    <submittedName>
        <fullName evidence="2">Uncharacterized protein</fullName>
    </submittedName>
</protein>
<dbReference type="Proteomes" id="UP000799439">
    <property type="component" value="Unassembled WGS sequence"/>
</dbReference>
<keyword evidence="3" id="KW-1185">Reference proteome</keyword>
<evidence type="ECO:0000313" key="2">
    <source>
        <dbReference type="EMBL" id="KAF2156363.1"/>
    </source>
</evidence>